<keyword evidence="8" id="KW-1185">Reference proteome</keyword>
<keyword evidence="3" id="KW-0732">Signal</keyword>
<evidence type="ECO:0000256" key="3">
    <source>
        <dbReference type="ARBA" id="ARBA00022729"/>
    </source>
</evidence>
<dbReference type="InterPro" id="IPR024788">
    <property type="entry name" value="Malectin-like_Carb-bd_dom"/>
</dbReference>
<dbReference type="OMA" id="THIEHIA"/>
<dbReference type="PANTHER" id="PTHR45631:SF175">
    <property type="entry name" value="PROTEIN KINASE DOMAIN-CONTAINING PROTEIN"/>
    <property type="match status" value="1"/>
</dbReference>
<evidence type="ECO:0000256" key="4">
    <source>
        <dbReference type="ARBA" id="ARBA00022989"/>
    </source>
</evidence>
<evidence type="ECO:0000313" key="7">
    <source>
        <dbReference type="EnsemblPlants" id="Bo3g162260.1"/>
    </source>
</evidence>
<dbReference type="Pfam" id="PF12819">
    <property type="entry name" value="Malectin_like"/>
    <property type="match status" value="1"/>
</dbReference>
<evidence type="ECO:0000256" key="2">
    <source>
        <dbReference type="ARBA" id="ARBA00022692"/>
    </source>
</evidence>
<dbReference type="EnsemblPlants" id="Bo3g162260.1">
    <property type="protein sequence ID" value="Bo3g162260.1"/>
    <property type="gene ID" value="Bo3g162260"/>
</dbReference>
<feature type="domain" description="Malectin-like" evidence="6">
    <location>
        <begin position="7"/>
        <end position="152"/>
    </location>
</feature>
<dbReference type="HOGENOM" id="CLU_1483999_0_0_1"/>
<reference evidence="7 8" key="1">
    <citation type="journal article" date="2014" name="Genome Biol.">
        <title>Transcriptome and methylome profiling reveals relics of genome dominance in the mesopolyploid Brassica oleracea.</title>
        <authorList>
            <person name="Parkin I.A."/>
            <person name="Koh C."/>
            <person name="Tang H."/>
            <person name="Robinson S.J."/>
            <person name="Kagale S."/>
            <person name="Clarke W.E."/>
            <person name="Town C.D."/>
            <person name="Nixon J."/>
            <person name="Krishnakumar V."/>
            <person name="Bidwell S.L."/>
            <person name="Denoeud F."/>
            <person name="Belcram H."/>
            <person name="Links M.G."/>
            <person name="Just J."/>
            <person name="Clarke C."/>
            <person name="Bender T."/>
            <person name="Huebert T."/>
            <person name="Mason A.S."/>
            <person name="Pires J.C."/>
            <person name="Barker G."/>
            <person name="Moore J."/>
            <person name="Walley P.G."/>
            <person name="Manoli S."/>
            <person name="Batley J."/>
            <person name="Edwards D."/>
            <person name="Nelson M.N."/>
            <person name="Wang X."/>
            <person name="Paterson A.H."/>
            <person name="King G."/>
            <person name="Bancroft I."/>
            <person name="Chalhoub B."/>
            <person name="Sharpe A.G."/>
        </authorList>
    </citation>
    <scope>NUCLEOTIDE SEQUENCE</scope>
    <source>
        <strain evidence="7 8">cv. TO1000</strain>
    </source>
</reference>
<evidence type="ECO:0000256" key="5">
    <source>
        <dbReference type="ARBA" id="ARBA00023136"/>
    </source>
</evidence>
<dbReference type="PANTHER" id="PTHR45631">
    <property type="entry name" value="OS07G0107800 PROTEIN-RELATED"/>
    <property type="match status" value="1"/>
</dbReference>
<name>A0A0D3BKM8_BRAOL</name>
<organism evidence="7 8">
    <name type="scientific">Brassica oleracea var. oleracea</name>
    <dbReference type="NCBI Taxonomy" id="109376"/>
    <lineage>
        <taxon>Eukaryota</taxon>
        <taxon>Viridiplantae</taxon>
        <taxon>Streptophyta</taxon>
        <taxon>Embryophyta</taxon>
        <taxon>Tracheophyta</taxon>
        <taxon>Spermatophyta</taxon>
        <taxon>Magnoliopsida</taxon>
        <taxon>eudicotyledons</taxon>
        <taxon>Gunneridae</taxon>
        <taxon>Pentapetalae</taxon>
        <taxon>rosids</taxon>
        <taxon>malvids</taxon>
        <taxon>Brassicales</taxon>
        <taxon>Brassicaceae</taxon>
        <taxon>Brassiceae</taxon>
        <taxon>Brassica</taxon>
    </lineage>
</organism>
<sequence>MLHIDWVRYPHDVHDRIWDSSFWEDYMTEINTTTPVDTKNAFDVPQAIISKSSIPKGADKPWSRDWVMLNPDDVQVYLHFAEIQVLKPSDTREFDILWNGATISYDYSPPKFIADTVAIRTSTKCVDSYNVGLVRSRSSSLPPSISAMEVFGVLQLPQSETDENDGLSIVLNFMYIILARPI</sequence>
<proteinExistence type="predicted"/>
<evidence type="ECO:0000256" key="1">
    <source>
        <dbReference type="ARBA" id="ARBA00004167"/>
    </source>
</evidence>
<dbReference type="Gramene" id="Bo3g162260.1">
    <property type="protein sequence ID" value="Bo3g162260.1"/>
    <property type="gene ID" value="Bo3g162260"/>
</dbReference>
<evidence type="ECO:0000259" key="6">
    <source>
        <dbReference type="Pfam" id="PF12819"/>
    </source>
</evidence>
<dbReference type="GO" id="GO:0016020">
    <property type="term" value="C:membrane"/>
    <property type="evidence" value="ECO:0007669"/>
    <property type="project" value="UniProtKB-SubCell"/>
</dbReference>
<evidence type="ECO:0000313" key="8">
    <source>
        <dbReference type="Proteomes" id="UP000032141"/>
    </source>
</evidence>
<reference evidence="7" key="2">
    <citation type="submission" date="2015-03" db="UniProtKB">
        <authorList>
            <consortium name="EnsemblPlants"/>
        </authorList>
    </citation>
    <scope>IDENTIFICATION</scope>
</reference>
<keyword evidence="2" id="KW-0812">Transmembrane</keyword>
<accession>A0A0D3BKM8</accession>
<keyword evidence="5" id="KW-0472">Membrane</keyword>
<dbReference type="AlphaFoldDB" id="A0A0D3BKM8"/>
<dbReference type="STRING" id="109376.A0A0D3BKM8"/>
<dbReference type="Proteomes" id="UP000032141">
    <property type="component" value="Chromosome C3"/>
</dbReference>
<protein>
    <recommendedName>
        <fullName evidence="6">Malectin-like domain-containing protein</fullName>
    </recommendedName>
</protein>
<comment type="subcellular location">
    <subcellularLocation>
        <location evidence="1">Membrane</location>
        <topology evidence="1">Single-pass membrane protein</topology>
    </subcellularLocation>
</comment>
<keyword evidence="4" id="KW-1133">Transmembrane helix</keyword>